<protein>
    <submittedName>
        <fullName evidence="1">O-methyltransferase</fullName>
        <ecNumber evidence="1">2.1.1.-</ecNumber>
    </submittedName>
</protein>
<dbReference type="Pfam" id="PF13578">
    <property type="entry name" value="Methyltransf_24"/>
    <property type="match status" value="1"/>
</dbReference>
<sequence>MASPFFTFKEYLKYRSVALNAHDLHSPFVFELYNEVIRKRAKVQESALRKLRQKITRSDLTVDFQDPKTGGNHRSTVKKLSRRVASSHSFSYFLFKLINHQKYHTVLEAGTSIGLNTLYMAQSVASSVWTLEGSPQIAKIAKRHFEKLGLSHIHQVIGDVRDTFVSTLSASQPALIFLDADHRSDTIAFYLDAIRKHSPDTQCIIVHDIYWSQDMKNSWSAIVKNPAYPLTIDIFQAGIIFPHHPIKKQHFVLKF</sequence>
<accession>A0ABW7N4X4</accession>
<gene>
    <name evidence="1" type="ORF">ACHKAR_03270</name>
</gene>
<comment type="caution">
    <text evidence="1">The sequence shown here is derived from an EMBL/GenBank/DDBJ whole genome shotgun (WGS) entry which is preliminary data.</text>
</comment>
<evidence type="ECO:0000313" key="1">
    <source>
        <dbReference type="EMBL" id="MFH6982440.1"/>
    </source>
</evidence>
<dbReference type="Proteomes" id="UP001610063">
    <property type="component" value="Unassembled WGS sequence"/>
</dbReference>
<dbReference type="EMBL" id="JBIPKE010000011">
    <property type="protein sequence ID" value="MFH6982440.1"/>
    <property type="molecule type" value="Genomic_DNA"/>
</dbReference>
<dbReference type="GO" id="GO:0008168">
    <property type="term" value="F:methyltransferase activity"/>
    <property type="evidence" value="ECO:0007669"/>
    <property type="project" value="UniProtKB-KW"/>
</dbReference>
<dbReference type="InterPro" id="IPR029063">
    <property type="entry name" value="SAM-dependent_MTases_sf"/>
</dbReference>
<name>A0ABW7N4X4_9BACT</name>
<dbReference type="GO" id="GO:0032259">
    <property type="term" value="P:methylation"/>
    <property type="evidence" value="ECO:0007669"/>
    <property type="project" value="UniProtKB-KW"/>
</dbReference>
<keyword evidence="1" id="KW-0489">Methyltransferase</keyword>
<proteinExistence type="predicted"/>
<dbReference type="CDD" id="cd02440">
    <property type="entry name" value="AdoMet_MTases"/>
    <property type="match status" value="1"/>
</dbReference>
<dbReference type="Gene3D" id="3.40.50.150">
    <property type="entry name" value="Vaccinia Virus protein VP39"/>
    <property type="match status" value="1"/>
</dbReference>
<dbReference type="EC" id="2.1.1.-" evidence="1"/>
<reference evidence="1 2" key="1">
    <citation type="journal article" date="2013" name="Int. J. Syst. Evol. Microbiol.">
        <title>Marinoscillum luteum sp. nov., isolated from marine sediment.</title>
        <authorList>
            <person name="Cha I.T."/>
            <person name="Park S.J."/>
            <person name="Kim S.J."/>
            <person name="Kim J.G."/>
            <person name="Jung M.Y."/>
            <person name="Shin K.S."/>
            <person name="Kwon K.K."/>
            <person name="Yang S.H."/>
            <person name="Seo Y.S."/>
            <person name="Rhee S.K."/>
        </authorList>
    </citation>
    <scope>NUCLEOTIDE SEQUENCE [LARGE SCALE GENOMIC DNA]</scope>
    <source>
        <strain evidence="1 2">KCTC 23939</strain>
    </source>
</reference>
<keyword evidence="1" id="KW-0808">Transferase</keyword>
<organism evidence="1 2">
    <name type="scientific">Marinoscillum luteum</name>
    <dbReference type="NCBI Taxonomy" id="861051"/>
    <lineage>
        <taxon>Bacteria</taxon>
        <taxon>Pseudomonadati</taxon>
        <taxon>Bacteroidota</taxon>
        <taxon>Cytophagia</taxon>
        <taxon>Cytophagales</taxon>
        <taxon>Reichenbachiellaceae</taxon>
        <taxon>Marinoscillum</taxon>
    </lineage>
</organism>
<evidence type="ECO:0000313" key="2">
    <source>
        <dbReference type="Proteomes" id="UP001610063"/>
    </source>
</evidence>
<dbReference type="SUPFAM" id="SSF53335">
    <property type="entry name" value="S-adenosyl-L-methionine-dependent methyltransferases"/>
    <property type="match status" value="1"/>
</dbReference>
<dbReference type="RefSeq" id="WP_395416146.1">
    <property type="nucleotide sequence ID" value="NZ_JBIPKE010000011.1"/>
</dbReference>
<keyword evidence="2" id="KW-1185">Reference proteome</keyword>